<feature type="transmembrane region" description="Helical" evidence="6">
    <location>
        <begin position="75"/>
        <end position="94"/>
    </location>
</feature>
<feature type="transmembrane region" description="Helical" evidence="6">
    <location>
        <begin position="444"/>
        <end position="463"/>
    </location>
</feature>
<evidence type="ECO:0000313" key="9">
    <source>
        <dbReference type="Proteomes" id="UP000076532"/>
    </source>
</evidence>
<feature type="domain" description="Major facilitator superfamily (MFS) profile" evidence="7">
    <location>
        <begin position="36"/>
        <end position="495"/>
    </location>
</feature>
<evidence type="ECO:0000256" key="6">
    <source>
        <dbReference type="SAM" id="Phobius"/>
    </source>
</evidence>
<dbReference type="AlphaFoldDB" id="A0A166SUK8"/>
<dbReference type="GO" id="GO:0022857">
    <property type="term" value="F:transmembrane transporter activity"/>
    <property type="evidence" value="ECO:0007669"/>
    <property type="project" value="InterPro"/>
</dbReference>
<dbReference type="SUPFAM" id="SSF103473">
    <property type="entry name" value="MFS general substrate transporter"/>
    <property type="match status" value="1"/>
</dbReference>
<organism evidence="8 9">
    <name type="scientific">Athelia psychrophila</name>
    <dbReference type="NCBI Taxonomy" id="1759441"/>
    <lineage>
        <taxon>Eukaryota</taxon>
        <taxon>Fungi</taxon>
        <taxon>Dikarya</taxon>
        <taxon>Basidiomycota</taxon>
        <taxon>Agaricomycotina</taxon>
        <taxon>Agaricomycetes</taxon>
        <taxon>Agaricomycetidae</taxon>
        <taxon>Atheliales</taxon>
        <taxon>Atheliaceae</taxon>
        <taxon>Athelia</taxon>
    </lineage>
</organism>
<feature type="transmembrane region" description="Helical" evidence="6">
    <location>
        <begin position="415"/>
        <end position="432"/>
    </location>
</feature>
<feature type="non-terminal residue" evidence="8">
    <location>
        <position position="495"/>
    </location>
</feature>
<keyword evidence="4 6" id="KW-1133">Transmembrane helix</keyword>
<accession>A0A166SUK8</accession>
<evidence type="ECO:0000259" key="7">
    <source>
        <dbReference type="PROSITE" id="PS50850"/>
    </source>
</evidence>
<dbReference type="InterPro" id="IPR020846">
    <property type="entry name" value="MFS_dom"/>
</dbReference>
<feature type="transmembrane region" description="Helical" evidence="6">
    <location>
        <begin position="385"/>
        <end position="403"/>
    </location>
</feature>
<feature type="transmembrane region" description="Helical" evidence="6">
    <location>
        <begin position="101"/>
        <end position="120"/>
    </location>
</feature>
<protein>
    <submittedName>
        <fullName evidence="8">MFS general substrate transporter</fullName>
    </submittedName>
</protein>
<dbReference type="Proteomes" id="UP000076532">
    <property type="component" value="Unassembled WGS sequence"/>
</dbReference>
<feature type="transmembrane region" description="Helical" evidence="6">
    <location>
        <begin position="355"/>
        <end position="378"/>
    </location>
</feature>
<keyword evidence="2" id="KW-0813">Transport</keyword>
<feature type="transmembrane region" description="Helical" evidence="6">
    <location>
        <begin position="311"/>
        <end position="335"/>
    </location>
</feature>
<reference evidence="8 9" key="1">
    <citation type="journal article" date="2016" name="Mol. Biol. Evol.">
        <title>Comparative Genomics of Early-Diverging Mushroom-Forming Fungi Provides Insights into the Origins of Lignocellulose Decay Capabilities.</title>
        <authorList>
            <person name="Nagy L.G."/>
            <person name="Riley R."/>
            <person name="Tritt A."/>
            <person name="Adam C."/>
            <person name="Daum C."/>
            <person name="Floudas D."/>
            <person name="Sun H."/>
            <person name="Yadav J.S."/>
            <person name="Pangilinan J."/>
            <person name="Larsson K.H."/>
            <person name="Matsuura K."/>
            <person name="Barry K."/>
            <person name="Labutti K."/>
            <person name="Kuo R."/>
            <person name="Ohm R.A."/>
            <person name="Bhattacharya S.S."/>
            <person name="Shirouzu T."/>
            <person name="Yoshinaga Y."/>
            <person name="Martin F.M."/>
            <person name="Grigoriev I.V."/>
            <person name="Hibbett D.S."/>
        </authorList>
    </citation>
    <scope>NUCLEOTIDE SEQUENCE [LARGE SCALE GENOMIC DNA]</scope>
    <source>
        <strain evidence="8 9">CBS 109695</strain>
    </source>
</reference>
<dbReference type="Gene3D" id="1.20.1250.20">
    <property type="entry name" value="MFS general substrate transporter like domains"/>
    <property type="match status" value="1"/>
</dbReference>
<dbReference type="STRING" id="436010.A0A166SUK8"/>
<evidence type="ECO:0000256" key="2">
    <source>
        <dbReference type="ARBA" id="ARBA00022448"/>
    </source>
</evidence>
<feature type="transmembrane region" description="Helical" evidence="6">
    <location>
        <begin position="475"/>
        <end position="494"/>
    </location>
</feature>
<keyword evidence="9" id="KW-1185">Reference proteome</keyword>
<feature type="transmembrane region" description="Helical" evidence="6">
    <location>
        <begin position="34"/>
        <end position="55"/>
    </location>
</feature>
<name>A0A166SUK8_9AGAM</name>
<feature type="transmembrane region" description="Helical" evidence="6">
    <location>
        <begin position="157"/>
        <end position="182"/>
    </location>
</feature>
<evidence type="ECO:0000256" key="1">
    <source>
        <dbReference type="ARBA" id="ARBA00004141"/>
    </source>
</evidence>
<keyword evidence="3 6" id="KW-0812">Transmembrane</keyword>
<keyword evidence="5 6" id="KW-0472">Membrane</keyword>
<dbReference type="Pfam" id="PF07690">
    <property type="entry name" value="MFS_1"/>
    <property type="match status" value="1"/>
</dbReference>
<evidence type="ECO:0000256" key="3">
    <source>
        <dbReference type="ARBA" id="ARBA00022692"/>
    </source>
</evidence>
<gene>
    <name evidence="8" type="ORF">FIBSPDRAFT_777949</name>
</gene>
<dbReference type="InterPro" id="IPR036259">
    <property type="entry name" value="MFS_trans_sf"/>
</dbReference>
<dbReference type="InterPro" id="IPR011701">
    <property type="entry name" value="MFS"/>
</dbReference>
<comment type="subcellular location">
    <subcellularLocation>
        <location evidence="1">Membrane</location>
        <topology evidence="1">Multi-pass membrane protein</topology>
    </subcellularLocation>
</comment>
<sequence>MSLDETGQLPTQLENKAMIIDKELNRHGMGRYQWLIWAICGTGYLLDVMWAQAFGLAIPNLQRELGFSDKQYGNLGSSFSAGITAGAFVWGILVDVIGRRSAFLGTTLIAGIFGICIGAPSTYDSILVLVAFTGFGVGGNIPIDTTITVEYLPEDRFYLLAALSLFQPLGVSLCTIIGFGFIPNYSCATNLEACHLVPAGMPCCTKESNMGWRYLFFTLGAITLAIFILRFFIFPFHESPKFLLSKGNDQAAVDVVRKIAEFNRQPCHLTLESLYSLANESPMGDMPEKPWRQRLFGELNRLKLLFASWRMARITILVWVTWMFDYWGFGIAGTYLPTILQRKNGAIHVTLKQTYIDYLIVVLPAILAIALAIVMIRLPVIGRKWTLVFSSMFMGISLFLYSIVNTQASRVGFNLMEYFFQSLFNAVLFGWTPEAFPAAVRGTASGLASFWGNILGITGPLIAAQLFARSNGSNAVLYLAGSGLFICTICLICLP</sequence>
<dbReference type="GO" id="GO:0016020">
    <property type="term" value="C:membrane"/>
    <property type="evidence" value="ECO:0007669"/>
    <property type="project" value="UniProtKB-SubCell"/>
</dbReference>
<proteinExistence type="predicted"/>
<dbReference type="PANTHER" id="PTHR23511">
    <property type="entry name" value="SYNAPTIC VESICLE GLYCOPROTEIN 2"/>
    <property type="match status" value="1"/>
</dbReference>
<evidence type="ECO:0000256" key="4">
    <source>
        <dbReference type="ARBA" id="ARBA00022989"/>
    </source>
</evidence>
<evidence type="ECO:0000313" key="8">
    <source>
        <dbReference type="EMBL" id="KZP29865.1"/>
    </source>
</evidence>
<evidence type="ECO:0000256" key="5">
    <source>
        <dbReference type="ARBA" id="ARBA00023136"/>
    </source>
</evidence>
<dbReference type="OrthoDB" id="3936150at2759"/>
<dbReference type="PROSITE" id="PS50850">
    <property type="entry name" value="MFS"/>
    <property type="match status" value="1"/>
</dbReference>
<dbReference type="CDD" id="cd17316">
    <property type="entry name" value="MFS_SV2_like"/>
    <property type="match status" value="1"/>
</dbReference>
<feature type="transmembrane region" description="Helical" evidence="6">
    <location>
        <begin position="214"/>
        <end position="236"/>
    </location>
</feature>
<dbReference type="PANTHER" id="PTHR23511:SF3">
    <property type="entry name" value="MAJOR FACILITATOR SUPERFAMILY (MFS) PROFILE DOMAIN-CONTAINING PROTEIN"/>
    <property type="match status" value="1"/>
</dbReference>
<dbReference type="EMBL" id="KV417496">
    <property type="protein sequence ID" value="KZP29865.1"/>
    <property type="molecule type" value="Genomic_DNA"/>
</dbReference>